<proteinExistence type="predicted"/>
<protein>
    <submittedName>
        <fullName evidence="1">AlNc14C62G4511 protein</fullName>
    </submittedName>
</protein>
<organism evidence="1">
    <name type="scientific">Albugo laibachii Nc14</name>
    <dbReference type="NCBI Taxonomy" id="890382"/>
    <lineage>
        <taxon>Eukaryota</taxon>
        <taxon>Sar</taxon>
        <taxon>Stramenopiles</taxon>
        <taxon>Oomycota</taxon>
        <taxon>Peronosporomycetes</taxon>
        <taxon>Albuginales</taxon>
        <taxon>Albuginaceae</taxon>
        <taxon>Albugo</taxon>
    </lineage>
</organism>
<gene>
    <name evidence="1" type="primary">AlNc14C62G4511</name>
    <name evidence="1" type="ORF">ALNC14_052010</name>
</gene>
<dbReference type="HOGENOM" id="CLU_2692923_0_0_1"/>
<name>F0WCY7_9STRA</name>
<dbReference type="AlphaFoldDB" id="F0WCY7"/>
<reference evidence="1" key="1">
    <citation type="journal article" date="2011" name="PLoS Biol.">
        <title>Gene gain and loss during evolution of obligate parasitism in the white rust pathogen of Arabidopsis thaliana.</title>
        <authorList>
            <person name="Kemen E."/>
            <person name="Gardiner A."/>
            <person name="Schultz-Larsen T."/>
            <person name="Kemen A.C."/>
            <person name="Balmuth A.L."/>
            <person name="Robert-Seilaniantz A."/>
            <person name="Bailey K."/>
            <person name="Holub E."/>
            <person name="Studholme D.J."/>
            <person name="Maclean D."/>
            <person name="Jones J.D."/>
        </authorList>
    </citation>
    <scope>NUCLEOTIDE SEQUENCE</scope>
</reference>
<evidence type="ECO:0000313" key="1">
    <source>
        <dbReference type="EMBL" id="CCA19058.1"/>
    </source>
</evidence>
<dbReference type="EMBL" id="FR824107">
    <property type="protein sequence ID" value="CCA19058.1"/>
    <property type="molecule type" value="Genomic_DNA"/>
</dbReference>
<accession>F0WCY7</accession>
<reference evidence="1" key="2">
    <citation type="submission" date="2011-02" db="EMBL/GenBank/DDBJ databases">
        <authorList>
            <person name="MacLean D."/>
        </authorList>
    </citation>
    <scope>NUCLEOTIDE SEQUENCE</scope>
</reference>
<sequence>MNSFLPRLPGNWLAIPIKAYTVDITFAKFEDSSARRCVAYGKSSDLNCTVWSSQKRDIDLIQLGRFAVGATLDQ</sequence>